<dbReference type="EMBL" id="CAJVPQ010000063">
    <property type="protein sequence ID" value="CAG8442052.1"/>
    <property type="molecule type" value="Genomic_DNA"/>
</dbReference>
<proteinExistence type="predicted"/>
<organism evidence="1 2">
    <name type="scientific">Funneliformis caledonium</name>
    <dbReference type="NCBI Taxonomy" id="1117310"/>
    <lineage>
        <taxon>Eukaryota</taxon>
        <taxon>Fungi</taxon>
        <taxon>Fungi incertae sedis</taxon>
        <taxon>Mucoromycota</taxon>
        <taxon>Glomeromycotina</taxon>
        <taxon>Glomeromycetes</taxon>
        <taxon>Glomerales</taxon>
        <taxon>Glomeraceae</taxon>
        <taxon>Funneliformis</taxon>
    </lineage>
</organism>
<dbReference type="AlphaFoldDB" id="A0A9N8V421"/>
<protein>
    <submittedName>
        <fullName evidence="1">1443_t:CDS:1</fullName>
    </submittedName>
</protein>
<gene>
    <name evidence="1" type="ORF">FCALED_LOCUS617</name>
</gene>
<reference evidence="1" key="1">
    <citation type="submission" date="2021-06" db="EMBL/GenBank/DDBJ databases">
        <authorList>
            <person name="Kallberg Y."/>
            <person name="Tangrot J."/>
            <person name="Rosling A."/>
        </authorList>
    </citation>
    <scope>NUCLEOTIDE SEQUENCE</scope>
    <source>
        <strain evidence="1">UK204</strain>
    </source>
</reference>
<comment type="caution">
    <text evidence="1">The sequence shown here is derived from an EMBL/GenBank/DDBJ whole genome shotgun (WGS) entry which is preliminary data.</text>
</comment>
<feature type="non-terminal residue" evidence="1">
    <location>
        <position position="569"/>
    </location>
</feature>
<accession>A0A9N8V421</accession>
<sequence length="569" mass="65714">MKCLQHKTLVHIPLLNMDLVFYYLRKAILEELPNAENVKAIQLTLWRVKVASSVFRNKDIDIDTYLNDELEDSSDTVGNAFQNVEGSNIRVVVGVPVTGFDNNSHEGYLHKNMLSALFKKVIGNPWLFLMGNSGTYGIYFSLNAGNGFRNLRSQDMNISITDLGKYLTANDPKKYTQFHKQRNFTLKNWLILQLLSRKLDGDDFWITISCQKQLLIAIDESQAIIINAGNLCLVLSETGMSFDDIKLHAASTIAKSGDATFRNFFSIYDGFYECNEMSKFIWRFLPLDNKLIKSTFNIFQDHQRFIVQFLEHALLDTSSMFQNDVNKNVEIWQRNAFNFIITTFIKSCFPNLRKKKEAWNKVLNIMILNLFSYHTKLVKGNGIAEIVQYEFAQLCSFKGLYDLNTFQMDVISVQIAELISILTFRDYMKKTPNEFKAKLLENLCSVHYNASCAVSCKTTIRNFDDKNLTILYLNGNMKKENPPDFFKNLTITFFMLKKVASPDLTKLIKGTPSVTTKDTTDLHHFYPYGEKRIETKKRLRKEVLDCLKSKYYKDSQPRRSVASNFNDPK</sequence>
<evidence type="ECO:0000313" key="2">
    <source>
        <dbReference type="Proteomes" id="UP000789570"/>
    </source>
</evidence>
<dbReference type="Proteomes" id="UP000789570">
    <property type="component" value="Unassembled WGS sequence"/>
</dbReference>
<dbReference type="OrthoDB" id="2412099at2759"/>
<name>A0A9N8V421_9GLOM</name>
<evidence type="ECO:0000313" key="1">
    <source>
        <dbReference type="EMBL" id="CAG8442052.1"/>
    </source>
</evidence>
<keyword evidence="2" id="KW-1185">Reference proteome</keyword>